<keyword evidence="5" id="KW-0788">Thiol protease</keyword>
<evidence type="ECO:0000256" key="2">
    <source>
        <dbReference type="ARBA" id="ARBA00010266"/>
    </source>
</evidence>
<evidence type="ECO:0000256" key="5">
    <source>
        <dbReference type="ARBA" id="ARBA00022807"/>
    </source>
</evidence>
<evidence type="ECO:0000256" key="6">
    <source>
        <dbReference type="SAM" id="MobiDB-lite"/>
    </source>
</evidence>
<dbReference type="Pfam" id="PF00877">
    <property type="entry name" value="NLPC_P60"/>
    <property type="match status" value="1"/>
</dbReference>
<feature type="chain" id="PRO_5046474387" description="NlpC/P60 domain-containing protein" evidence="7">
    <location>
        <begin position="29"/>
        <end position="647"/>
    </location>
</feature>
<dbReference type="InterPro" id="IPR038765">
    <property type="entry name" value="Papain-like_cys_pep_sf"/>
</dbReference>
<dbReference type="Gene3D" id="1.10.530.10">
    <property type="match status" value="1"/>
</dbReference>
<feature type="compositionally biased region" description="Basic and acidic residues" evidence="6">
    <location>
        <begin position="178"/>
        <end position="204"/>
    </location>
</feature>
<name>A0ABV0ETH4_9ENTE</name>
<comment type="similarity">
    <text evidence="1">Belongs to the peptidase C40 family.</text>
</comment>
<dbReference type="PANTHER" id="PTHR33308">
    <property type="entry name" value="PEPTIDOGLYCAN HYDROLASE FLGJ"/>
    <property type="match status" value="1"/>
</dbReference>
<dbReference type="InterPro" id="IPR051056">
    <property type="entry name" value="Glycosyl_Hydrolase_73"/>
</dbReference>
<evidence type="ECO:0000256" key="4">
    <source>
        <dbReference type="ARBA" id="ARBA00022801"/>
    </source>
</evidence>
<dbReference type="Gene3D" id="4.10.80.30">
    <property type="entry name" value="DNA polymerase, domain 6"/>
    <property type="match status" value="1"/>
</dbReference>
<evidence type="ECO:0000256" key="1">
    <source>
        <dbReference type="ARBA" id="ARBA00007074"/>
    </source>
</evidence>
<dbReference type="InterPro" id="IPR000064">
    <property type="entry name" value="NLP_P60_dom"/>
</dbReference>
<evidence type="ECO:0000259" key="8">
    <source>
        <dbReference type="PROSITE" id="PS51935"/>
    </source>
</evidence>
<keyword evidence="10" id="KW-1185">Reference proteome</keyword>
<comment type="similarity">
    <text evidence="2">Belongs to the glycosyl hydrolase 73 family.</text>
</comment>
<keyword evidence="3" id="KW-0645">Protease</keyword>
<dbReference type="EMBL" id="JAFREL020000003">
    <property type="protein sequence ID" value="MEO1771944.1"/>
    <property type="molecule type" value="Genomic_DNA"/>
</dbReference>
<sequence>MQYKKLASLLTLGVLIAPTVLSTQQAMAMETQDSTVQSSEQTTESTVESTTPEPTPEPQPEPQPQPVPDPEPEPTPEPEPEPEVKTFGLFAEGHALTGHDYTDSAGNVVQFDYFADIQKDGVVQYAVTLKDPNKTVLKEVKIINRTTGTPIKSSANAADSFVMPESDVEIQLVIGAKEQPKPEKPAENTNNDKKPSEPVKEEKPANNTGNNTATPAPAPAEEARQPEAGASDIRVPSDQPVPTIGNDVQNAIVQEAYRHLGKPYVWGAKGPNAFDCSGLAYAVYAAATGHYIGGWTGDQQYSGTQIPVSDAQPGDLLFWGAPTSVTTHVAIYIGNGQYIHAPQPGDVVKIGSLSGFMPTFAVRVNVAGLPKASSSLANAFGQYSSDQPFVFNKNQTTDQFIEKIGEWSREIGQKNGIYSSVMLAQAILESGSGNSSLAAEPNYNLFGIKGKYQNTSVAFRTLEQDAIGSSFQITAEFRKYPSYKESLEDYAELLKEGISGNKDFYKPVWKSETKTYKDATEYLQGRYATDKRYAEKLNAIIDAYNLTEYDHAKSKEKQRPELTDLKTGFTLSDTLRTKLVTTLGFTNEIPEVMSTKTFVNLFRGDSLIALAASTVRSKEKIEQTTSQSSPLYVALSKSLVAVLPPIQ</sequence>
<gene>
    <name evidence="9" type="ORF">JZO67_003926</name>
</gene>
<accession>A0ABV0ETH4</accession>
<feature type="compositionally biased region" description="Low complexity" evidence="6">
    <location>
        <begin position="30"/>
        <end position="52"/>
    </location>
</feature>
<feature type="compositionally biased region" description="Low complexity" evidence="6">
    <location>
        <begin position="205"/>
        <end position="215"/>
    </location>
</feature>
<feature type="compositionally biased region" description="Acidic residues" evidence="6">
    <location>
        <begin position="70"/>
        <end position="81"/>
    </location>
</feature>
<dbReference type="PANTHER" id="PTHR33308:SF9">
    <property type="entry name" value="PEPTIDOGLYCAN HYDROLASE FLGJ"/>
    <property type="match status" value="1"/>
</dbReference>
<dbReference type="InterPro" id="IPR002901">
    <property type="entry name" value="MGlyc_endo_b_GlcNAc-like_dom"/>
</dbReference>
<proteinExistence type="inferred from homology"/>
<comment type="caution">
    <text evidence="9">The sequence shown here is derived from an EMBL/GenBank/DDBJ whole genome shotgun (WGS) entry which is preliminary data.</text>
</comment>
<keyword evidence="7" id="KW-0732">Signal</keyword>
<dbReference type="SUPFAM" id="SSF54001">
    <property type="entry name" value="Cysteine proteinases"/>
    <property type="match status" value="1"/>
</dbReference>
<evidence type="ECO:0000256" key="7">
    <source>
        <dbReference type="SAM" id="SignalP"/>
    </source>
</evidence>
<reference evidence="9 10" key="1">
    <citation type="submission" date="2021-03" db="EMBL/GenBank/DDBJ databases">
        <authorList>
            <person name="Gilmore M.S."/>
            <person name="Schwartzman J."/>
            <person name="Van Tyne D."/>
            <person name="Martin M."/>
            <person name="Earl A.M."/>
            <person name="Manson A.L."/>
            <person name="Straub T."/>
            <person name="Salamzade R."/>
            <person name="Saavedra J."/>
            <person name="Lebreton F."/>
            <person name="Prichula J."/>
            <person name="Schaufler K."/>
            <person name="Gaca A."/>
            <person name="Sgardioli B."/>
            <person name="Wagenaar J."/>
            <person name="Strong T."/>
        </authorList>
    </citation>
    <scope>NUCLEOTIDE SEQUENCE [LARGE SCALE GENOMIC DNA]</scope>
    <source>
        <strain evidence="9 10">665A</strain>
    </source>
</reference>
<dbReference type="Proteomes" id="UP000664357">
    <property type="component" value="Unassembled WGS sequence"/>
</dbReference>
<dbReference type="Gene3D" id="3.90.1720.10">
    <property type="entry name" value="endopeptidase domain like (from Nostoc punctiforme)"/>
    <property type="match status" value="1"/>
</dbReference>
<dbReference type="Pfam" id="PF01832">
    <property type="entry name" value="Glucosaminidase"/>
    <property type="match status" value="1"/>
</dbReference>
<feature type="domain" description="NlpC/P60" evidence="8">
    <location>
        <begin position="246"/>
        <end position="371"/>
    </location>
</feature>
<feature type="region of interest" description="Disordered" evidence="6">
    <location>
        <begin position="175"/>
        <end position="242"/>
    </location>
</feature>
<dbReference type="SMART" id="SM00047">
    <property type="entry name" value="LYZ2"/>
    <property type="match status" value="1"/>
</dbReference>
<evidence type="ECO:0000256" key="3">
    <source>
        <dbReference type="ARBA" id="ARBA00022670"/>
    </source>
</evidence>
<feature type="signal peptide" evidence="7">
    <location>
        <begin position="1"/>
        <end position="28"/>
    </location>
</feature>
<feature type="compositionally biased region" description="Pro residues" evidence="6">
    <location>
        <begin position="53"/>
        <end position="69"/>
    </location>
</feature>
<protein>
    <recommendedName>
        <fullName evidence="8">NlpC/P60 domain-containing protein</fullName>
    </recommendedName>
</protein>
<evidence type="ECO:0000313" key="10">
    <source>
        <dbReference type="Proteomes" id="UP000664357"/>
    </source>
</evidence>
<organism evidence="9 10">
    <name type="scientific">Candidatus Enterococcus ferrettii</name>
    <dbReference type="NCBI Taxonomy" id="2815324"/>
    <lineage>
        <taxon>Bacteria</taxon>
        <taxon>Bacillati</taxon>
        <taxon>Bacillota</taxon>
        <taxon>Bacilli</taxon>
        <taxon>Lactobacillales</taxon>
        <taxon>Enterococcaceae</taxon>
        <taxon>Enterococcus</taxon>
    </lineage>
</organism>
<keyword evidence="4" id="KW-0378">Hydrolase</keyword>
<dbReference type="PROSITE" id="PS51935">
    <property type="entry name" value="NLPC_P60"/>
    <property type="match status" value="1"/>
</dbReference>
<dbReference type="RefSeq" id="WP_207704497.1">
    <property type="nucleotide sequence ID" value="NZ_JAFREL020000003.1"/>
</dbReference>
<evidence type="ECO:0000313" key="9">
    <source>
        <dbReference type="EMBL" id="MEO1771944.1"/>
    </source>
</evidence>
<reference evidence="9 10" key="2">
    <citation type="submission" date="2024-02" db="EMBL/GenBank/DDBJ databases">
        <title>The Genome Sequence of Enterococcus sp. DIV0159.</title>
        <authorList>
            <person name="Earl A."/>
            <person name="Manson A."/>
            <person name="Gilmore M."/>
            <person name="Sanders J."/>
            <person name="Shea T."/>
            <person name="Howe W."/>
            <person name="Livny J."/>
            <person name="Cuomo C."/>
            <person name="Neafsey D."/>
            <person name="Birren B."/>
        </authorList>
    </citation>
    <scope>NUCLEOTIDE SEQUENCE [LARGE SCALE GENOMIC DNA]</scope>
    <source>
        <strain evidence="9 10">665A</strain>
    </source>
</reference>
<feature type="region of interest" description="Disordered" evidence="6">
    <location>
        <begin position="28"/>
        <end position="84"/>
    </location>
</feature>